<accession>A0AAD5NIR9</accession>
<keyword evidence="4" id="KW-1185">Reference proteome</keyword>
<proteinExistence type="predicted"/>
<dbReference type="PANTHER" id="PTHR31549:SF191">
    <property type="entry name" value="DUF247 DOMAIN PROTEIN"/>
    <property type="match status" value="1"/>
</dbReference>
<protein>
    <submittedName>
        <fullName evidence="3">Uncharacterized protein</fullName>
    </submittedName>
</protein>
<keyword evidence="2" id="KW-0472">Membrane</keyword>
<gene>
    <name evidence="3" type="ORF">LWI28_006648</name>
</gene>
<sequence length="492" mass="57128">MSQKDDMRERKAERQQSGETSRDNDATRLISSSLEEKYIKSLDEALEEALRVEAENSTKPKIQKIPFMLQDNDNFKKYLKPRVVSIGPFHAENSNLKVTKWMKLKLAALFIKDSGFDRNELYKTIVEKIADFKGCYTDEATKCNDKNIEDEELAWMFLVDGCALLQYMIICAFETELRDAMLKQLKIKKDHMTFVQQDVFLMDNQLPYELLELLMGLSNKQYTEEELKNSIKKFILDSINTPTDLYEANQKNYPKMWKDKKPLHLLDLLRTTLIQLPDDGKDANHATIPMIKRSPTLKKWNDTLTFKKKHVWHSSFRNIEELKAAGISLKPSETSNMKSISFSGRTLKIPPIIVDDWTESKLLNLAAYEMCPDFQNEFDVSTYIFFMDSLIDRAQDVKELRQSGILHNALGSDEEVAKLFNRISTDLVPNHIYEDVRQKIQSHCDNKWMTWIAQFRARHFHSPWSAFAFSAAIIVVASSIVQTFYTVKGCYN</sequence>
<organism evidence="3 4">
    <name type="scientific">Acer negundo</name>
    <name type="common">Box elder</name>
    <dbReference type="NCBI Taxonomy" id="4023"/>
    <lineage>
        <taxon>Eukaryota</taxon>
        <taxon>Viridiplantae</taxon>
        <taxon>Streptophyta</taxon>
        <taxon>Embryophyta</taxon>
        <taxon>Tracheophyta</taxon>
        <taxon>Spermatophyta</taxon>
        <taxon>Magnoliopsida</taxon>
        <taxon>eudicotyledons</taxon>
        <taxon>Gunneridae</taxon>
        <taxon>Pentapetalae</taxon>
        <taxon>rosids</taxon>
        <taxon>malvids</taxon>
        <taxon>Sapindales</taxon>
        <taxon>Sapindaceae</taxon>
        <taxon>Hippocastanoideae</taxon>
        <taxon>Acereae</taxon>
        <taxon>Acer</taxon>
    </lineage>
</organism>
<dbReference type="Pfam" id="PF03140">
    <property type="entry name" value="DUF247"/>
    <property type="match status" value="1"/>
</dbReference>
<dbReference type="InterPro" id="IPR004158">
    <property type="entry name" value="DUF247_pln"/>
</dbReference>
<comment type="caution">
    <text evidence="3">The sequence shown here is derived from an EMBL/GenBank/DDBJ whole genome shotgun (WGS) entry which is preliminary data.</text>
</comment>
<keyword evidence="2" id="KW-1133">Transmembrane helix</keyword>
<dbReference type="PANTHER" id="PTHR31549">
    <property type="entry name" value="PROTEIN, PUTATIVE (DUF247)-RELATED-RELATED"/>
    <property type="match status" value="1"/>
</dbReference>
<evidence type="ECO:0000256" key="2">
    <source>
        <dbReference type="SAM" id="Phobius"/>
    </source>
</evidence>
<dbReference type="AlphaFoldDB" id="A0AAD5NIR9"/>
<dbReference type="Proteomes" id="UP001064489">
    <property type="component" value="Chromosome 2"/>
</dbReference>
<feature type="region of interest" description="Disordered" evidence="1">
    <location>
        <begin position="1"/>
        <end position="29"/>
    </location>
</feature>
<keyword evidence="2" id="KW-0812">Transmembrane</keyword>
<dbReference type="EMBL" id="JAJSOW010000106">
    <property type="protein sequence ID" value="KAI9160258.1"/>
    <property type="molecule type" value="Genomic_DNA"/>
</dbReference>
<evidence type="ECO:0000313" key="4">
    <source>
        <dbReference type="Proteomes" id="UP001064489"/>
    </source>
</evidence>
<name>A0AAD5NIR9_ACENE</name>
<feature type="transmembrane region" description="Helical" evidence="2">
    <location>
        <begin position="464"/>
        <end position="485"/>
    </location>
</feature>
<evidence type="ECO:0000313" key="3">
    <source>
        <dbReference type="EMBL" id="KAI9160258.1"/>
    </source>
</evidence>
<feature type="compositionally biased region" description="Basic and acidic residues" evidence="1">
    <location>
        <begin position="1"/>
        <end position="26"/>
    </location>
</feature>
<reference evidence="3" key="1">
    <citation type="journal article" date="2022" name="Plant J.">
        <title>Strategies of tolerance reflected in two North American maple genomes.</title>
        <authorList>
            <person name="McEvoy S.L."/>
            <person name="Sezen U.U."/>
            <person name="Trouern-Trend A."/>
            <person name="McMahon S.M."/>
            <person name="Schaberg P.G."/>
            <person name="Yang J."/>
            <person name="Wegrzyn J.L."/>
            <person name="Swenson N.G."/>
        </authorList>
    </citation>
    <scope>NUCLEOTIDE SEQUENCE</scope>
    <source>
        <strain evidence="3">91603</strain>
    </source>
</reference>
<reference evidence="3" key="2">
    <citation type="submission" date="2023-02" db="EMBL/GenBank/DDBJ databases">
        <authorList>
            <person name="Swenson N.G."/>
            <person name="Wegrzyn J.L."/>
            <person name="Mcevoy S.L."/>
        </authorList>
    </citation>
    <scope>NUCLEOTIDE SEQUENCE</scope>
    <source>
        <strain evidence="3">91603</strain>
        <tissue evidence="3">Leaf</tissue>
    </source>
</reference>
<evidence type="ECO:0000256" key="1">
    <source>
        <dbReference type="SAM" id="MobiDB-lite"/>
    </source>
</evidence>